<accession>W9AH75</accession>
<organism evidence="2 3">
    <name type="scientific">Oceanobacillus picturae</name>
    <dbReference type="NCBI Taxonomy" id="171693"/>
    <lineage>
        <taxon>Bacteria</taxon>
        <taxon>Bacillati</taxon>
        <taxon>Bacillota</taxon>
        <taxon>Bacilli</taxon>
        <taxon>Bacillales</taxon>
        <taxon>Bacillaceae</taxon>
        <taxon>Oceanobacillus</taxon>
    </lineage>
</organism>
<dbReference type="STRING" id="171693.BN988_00734"/>
<comment type="similarity">
    <text evidence="1">Belongs to the asp23 family.</text>
</comment>
<evidence type="ECO:0008006" key="4">
    <source>
        <dbReference type="Google" id="ProtNLM"/>
    </source>
</evidence>
<proteinExistence type="inferred from homology"/>
<dbReference type="InterPro" id="IPR005531">
    <property type="entry name" value="Asp23"/>
</dbReference>
<protein>
    <recommendedName>
        <fullName evidence="4">Alkaline shock protein 23</fullName>
    </recommendedName>
</protein>
<evidence type="ECO:0000313" key="2">
    <source>
        <dbReference type="EMBL" id="CDO02277.1"/>
    </source>
</evidence>
<name>W9AH75_9BACI</name>
<evidence type="ECO:0000313" key="3">
    <source>
        <dbReference type="Proteomes" id="UP000028863"/>
    </source>
</evidence>
<dbReference type="AlphaFoldDB" id="W9AH75"/>
<dbReference type="EMBL" id="CCAX010000001">
    <property type="protein sequence ID" value="CDO02277.1"/>
    <property type="molecule type" value="Genomic_DNA"/>
</dbReference>
<dbReference type="PANTHER" id="PTHR34297">
    <property type="entry name" value="HYPOTHETICAL CYTOSOLIC PROTEIN-RELATED"/>
    <property type="match status" value="1"/>
</dbReference>
<gene>
    <name evidence="2" type="ORF">BN988_00734</name>
</gene>
<reference evidence="2" key="1">
    <citation type="submission" date="2014-03" db="EMBL/GenBank/DDBJ databases">
        <title>Draft genome sequencing of Oceanobacillus picturae strain S1 isolated from human gut.</title>
        <authorList>
            <person name="Croce O."/>
            <person name="Lagier J.C."/>
            <person name="Raoult D."/>
        </authorList>
    </citation>
    <scope>NUCLEOTIDE SEQUENCE [LARGE SCALE GENOMIC DNA]</scope>
    <source>
        <strain evidence="2">S1</strain>
    </source>
</reference>
<dbReference type="Pfam" id="PF03780">
    <property type="entry name" value="Asp23"/>
    <property type="match status" value="1"/>
</dbReference>
<reference evidence="2" key="2">
    <citation type="submission" date="2014-03" db="EMBL/GenBank/DDBJ databases">
        <authorList>
            <person name="Urmite Genomes"/>
        </authorList>
    </citation>
    <scope>NUCLEOTIDE SEQUENCE</scope>
    <source>
        <strain evidence="2">S1</strain>
    </source>
</reference>
<keyword evidence="3" id="KW-1185">Reference proteome</keyword>
<comment type="caution">
    <text evidence="2">The sequence shown here is derived from an EMBL/GenBank/DDBJ whole genome shotgun (WGS) entry which is preliminary data.</text>
</comment>
<evidence type="ECO:0000256" key="1">
    <source>
        <dbReference type="ARBA" id="ARBA00005721"/>
    </source>
</evidence>
<sequence length="147" mass="16271">MNSAFKMIRHVVEYAYIIVQVLKEDYIMSIELNTNDGHVTITNEVISTIAGGAAIECYGIVGMASKSQIRDGIAEILRKENFSKGVVVRQENERLDIDMYIIVSYGTKISVVAHNVQSQVKYTLSQSLGLAIDSVNIFVQGVRVAQD</sequence>
<dbReference type="eggNOG" id="COG1302">
    <property type="taxonomic scope" value="Bacteria"/>
</dbReference>
<dbReference type="PANTHER" id="PTHR34297:SF2">
    <property type="entry name" value="ASP23_GLS24 FAMILY ENVELOPE STRESS RESPONSE PROTEIN"/>
    <property type="match status" value="1"/>
</dbReference>
<dbReference type="Proteomes" id="UP000028863">
    <property type="component" value="Unassembled WGS sequence"/>
</dbReference>